<comment type="caution">
    <text evidence="1">The sequence shown here is derived from an EMBL/GenBank/DDBJ whole genome shotgun (WGS) entry which is preliminary data.</text>
</comment>
<accession>A0ABX1WCP1</accession>
<proteinExistence type="predicted"/>
<evidence type="ECO:0000313" key="1">
    <source>
        <dbReference type="EMBL" id="NOD31056.1"/>
    </source>
</evidence>
<dbReference type="RefSeq" id="WP_171363709.1">
    <property type="nucleotide sequence ID" value="NZ_WVQY01000004.1"/>
</dbReference>
<organism evidence="1 2">
    <name type="scientific">Ruegeria atlantica</name>
    <dbReference type="NCBI Taxonomy" id="81569"/>
    <lineage>
        <taxon>Bacteria</taxon>
        <taxon>Pseudomonadati</taxon>
        <taxon>Pseudomonadota</taxon>
        <taxon>Alphaproteobacteria</taxon>
        <taxon>Rhodobacterales</taxon>
        <taxon>Roseobacteraceae</taxon>
        <taxon>Ruegeria</taxon>
    </lineage>
</organism>
<gene>
    <name evidence="1" type="ORF">GS617_12290</name>
</gene>
<evidence type="ECO:0008006" key="3">
    <source>
        <dbReference type="Google" id="ProtNLM"/>
    </source>
</evidence>
<dbReference type="Proteomes" id="UP000599383">
    <property type="component" value="Unassembled WGS sequence"/>
</dbReference>
<keyword evidence="2" id="KW-1185">Reference proteome</keyword>
<dbReference type="EMBL" id="WVQY01000004">
    <property type="protein sequence ID" value="NOD31056.1"/>
    <property type="molecule type" value="Genomic_DNA"/>
</dbReference>
<name>A0ABX1WCP1_9RHOB</name>
<evidence type="ECO:0000313" key="2">
    <source>
        <dbReference type="Proteomes" id="UP000599383"/>
    </source>
</evidence>
<sequence>MTRKLVLTLVSVALVAGFFVAGWFAYFVMSDVHKGDVVKYNGMNVLLNAAPFESGDLVRVSADGQRMTRLCPLEIDADDKNTYYKHSEYVNGLTEALPNFVQLVELVKSWFSDAESATAPGHEMSSASRRVAFEGTVSRLENTNVMPNTEDDCACEMVAALMARDRVCVVTKSLIETQLITLQPGVFPGRDRVQRVTIGVNFRPAGITVGDFSQLMHCDGVNPDARLDPNPECPKSNGQSVDVRVRDLLNVIREKDLLTAMVRMP</sequence>
<protein>
    <recommendedName>
        <fullName evidence="3">Mce/MlaD domain-containing protein</fullName>
    </recommendedName>
</protein>
<reference evidence="1 2" key="1">
    <citation type="submission" date="2019-12" db="EMBL/GenBank/DDBJ databases">
        <title>Ruegeria JWLKs population differentiation of coral mucus and skeleton niches.</title>
        <authorList>
            <person name="Luo D."/>
        </authorList>
    </citation>
    <scope>NUCLEOTIDE SEQUENCE [LARGE SCALE GENOMIC DNA]</scope>
    <source>
        <strain evidence="1 2">HKCCD6238</strain>
    </source>
</reference>